<keyword evidence="2" id="KW-1185">Reference proteome</keyword>
<gene>
    <name evidence="1" type="ORF">FEM03_11640</name>
</gene>
<organism evidence="1 2">
    <name type="scientific">Phragmitibacter flavus</name>
    <dbReference type="NCBI Taxonomy" id="2576071"/>
    <lineage>
        <taxon>Bacteria</taxon>
        <taxon>Pseudomonadati</taxon>
        <taxon>Verrucomicrobiota</taxon>
        <taxon>Verrucomicrobiia</taxon>
        <taxon>Verrucomicrobiales</taxon>
        <taxon>Verrucomicrobiaceae</taxon>
        <taxon>Phragmitibacter</taxon>
    </lineage>
</organism>
<dbReference type="EMBL" id="VAUV01000008">
    <property type="protein sequence ID" value="TLD70380.1"/>
    <property type="molecule type" value="Genomic_DNA"/>
</dbReference>
<dbReference type="AlphaFoldDB" id="A0A5R8KDJ6"/>
<name>A0A5R8KDJ6_9BACT</name>
<dbReference type="Proteomes" id="UP000306196">
    <property type="component" value="Unassembled WGS sequence"/>
</dbReference>
<dbReference type="OrthoDB" id="178147at2"/>
<sequence>MDHFYADAAVRERLMEFLGGDSLEKASAIYITKADGQSFDPRALHLPTELNRLLDQQTDVSRSLADEESLLLHLDLEYVNFDSPLEAYRDPLWAFELQEPVVRVIEALLLKWGIRPLHVITGQGHHFVWRVRREGEVAESIRKLGPAPELAELCQLRVPAMFQSRIDLAMQEAFGGLGLLLEHVAQEVKVAASKVCAVPVEITAVHVGPGATGAREMISIDISEYGDPLHTRMVRMPFTNYLKPGLSGMEKHLGLEGNSPALRAIPLHEMDYRGALEVRKVEDSVHELARRACVRIPEQSEGTRRLLDDYLASRLRRFHEHFYSTRHDPPERWSQTYGQLPMAMLPPCVRRVLEDPNDRLLKPAGMQLVTRTLMAQGWHPRHVAGYIRSIFENSAYGWPLGWADYEAGTRADFYVRAFAGLYATGVDRLVDFNCVSTFEKGFCGKPEDAGACLDPLREQLLKDQCL</sequence>
<protein>
    <submittedName>
        <fullName evidence="1">Uncharacterized protein</fullName>
    </submittedName>
</protein>
<comment type="caution">
    <text evidence="1">The sequence shown here is derived from an EMBL/GenBank/DDBJ whole genome shotgun (WGS) entry which is preliminary data.</text>
</comment>
<reference evidence="1 2" key="1">
    <citation type="submission" date="2019-05" db="EMBL/GenBank/DDBJ databases">
        <title>Verrucobacter flavum gen. nov., sp. nov. a new member of the family Verrucomicrobiaceae.</title>
        <authorList>
            <person name="Szuroczki S."/>
            <person name="Abbaszade G."/>
            <person name="Szabo A."/>
            <person name="Felfoldi T."/>
            <person name="Schumann P."/>
            <person name="Boka K."/>
            <person name="Keki Z."/>
            <person name="Toumi M."/>
            <person name="Toth E."/>
        </authorList>
    </citation>
    <scope>NUCLEOTIDE SEQUENCE [LARGE SCALE GENOMIC DNA]</scope>
    <source>
        <strain evidence="1 2">MG-N-17</strain>
    </source>
</reference>
<evidence type="ECO:0000313" key="1">
    <source>
        <dbReference type="EMBL" id="TLD70380.1"/>
    </source>
</evidence>
<dbReference type="RefSeq" id="WP_138086436.1">
    <property type="nucleotide sequence ID" value="NZ_VAUV01000008.1"/>
</dbReference>
<evidence type="ECO:0000313" key="2">
    <source>
        <dbReference type="Proteomes" id="UP000306196"/>
    </source>
</evidence>
<proteinExistence type="predicted"/>
<accession>A0A5R8KDJ6</accession>